<evidence type="ECO:0000259" key="17">
    <source>
        <dbReference type="PROSITE" id="PS51116"/>
    </source>
</evidence>
<feature type="disulfide bond" evidence="12">
    <location>
        <begin position="772"/>
        <end position="784"/>
    </location>
</feature>
<feature type="disulfide bond" evidence="12">
    <location>
        <begin position="1128"/>
        <end position="1140"/>
    </location>
</feature>
<evidence type="ECO:0000256" key="4">
    <source>
        <dbReference type="ARBA" id="ARBA00022729"/>
    </source>
</evidence>
<organism evidence="19 20">
    <name type="scientific">Pantherophis guttatus</name>
    <name type="common">Corn snake</name>
    <name type="synonym">Elaphe guttata</name>
    <dbReference type="NCBI Taxonomy" id="94885"/>
    <lineage>
        <taxon>Eukaryota</taxon>
        <taxon>Metazoa</taxon>
        <taxon>Chordata</taxon>
        <taxon>Craniata</taxon>
        <taxon>Vertebrata</taxon>
        <taxon>Euteleostomi</taxon>
        <taxon>Lepidosauria</taxon>
        <taxon>Squamata</taxon>
        <taxon>Bifurcata</taxon>
        <taxon>Unidentata</taxon>
        <taxon>Episquamata</taxon>
        <taxon>Toxicofera</taxon>
        <taxon>Serpentes</taxon>
        <taxon>Colubroidea</taxon>
        <taxon>Colubridae</taxon>
        <taxon>Colubrinae</taxon>
        <taxon>Pantherophis</taxon>
    </lineage>
</organism>
<dbReference type="CDD" id="cd22301">
    <property type="entry name" value="cc_LAMB4_C"/>
    <property type="match status" value="1"/>
</dbReference>
<feature type="chain" id="PRO_5045946922" evidence="15">
    <location>
        <begin position="22"/>
        <end position="1762"/>
    </location>
</feature>
<dbReference type="PROSITE" id="PS50027">
    <property type="entry name" value="EGF_LAM_2"/>
    <property type="match status" value="9"/>
</dbReference>
<dbReference type="Pfam" id="PF24973">
    <property type="entry name" value="EGF_LMN_ATRN"/>
    <property type="match status" value="1"/>
</dbReference>
<keyword evidence="2" id="KW-0964">Secreted</keyword>
<evidence type="ECO:0000313" key="19">
    <source>
        <dbReference type="Proteomes" id="UP001652622"/>
    </source>
</evidence>
<dbReference type="CDD" id="cd00055">
    <property type="entry name" value="EGF_Lam"/>
    <property type="match status" value="12"/>
</dbReference>
<feature type="domain" description="Laminin EGF-like" evidence="16">
    <location>
        <begin position="396"/>
        <end position="455"/>
    </location>
</feature>
<dbReference type="InterPro" id="IPR008211">
    <property type="entry name" value="Laminin_N"/>
</dbReference>
<evidence type="ECO:0000313" key="20">
    <source>
        <dbReference type="RefSeq" id="XP_060548670.1"/>
    </source>
</evidence>
<dbReference type="Pfam" id="PF00053">
    <property type="entry name" value="EGF_laminin"/>
    <property type="match status" value="11"/>
</dbReference>
<keyword evidence="10" id="KW-0325">Glycoprotein</keyword>
<reference evidence="20" key="1">
    <citation type="submission" date="2025-08" db="UniProtKB">
        <authorList>
            <consortium name="RefSeq"/>
        </authorList>
    </citation>
    <scope>IDENTIFICATION</scope>
    <source>
        <tissue evidence="20">Blood</tissue>
    </source>
</reference>
<feature type="disulfide bond" evidence="12">
    <location>
        <begin position="793"/>
        <end position="802"/>
    </location>
</feature>
<keyword evidence="8 13" id="KW-0175">Coiled coil</keyword>
<keyword evidence="19" id="KW-1185">Reference proteome</keyword>
<dbReference type="InterPro" id="IPR013015">
    <property type="entry name" value="Laminin_IV_B"/>
</dbReference>
<keyword evidence="5" id="KW-0677">Repeat</keyword>
<keyword evidence="3" id="KW-0272">Extracellular matrix</keyword>
<feature type="domain" description="Laminin EGF-like" evidence="16">
    <location>
        <begin position="866"/>
        <end position="913"/>
    </location>
</feature>
<feature type="domain" description="Laminin EGF-like" evidence="16">
    <location>
        <begin position="772"/>
        <end position="819"/>
    </location>
</feature>
<feature type="disulfide bond" evidence="12">
    <location>
        <begin position="774"/>
        <end position="791"/>
    </location>
</feature>
<feature type="disulfide bond" evidence="12">
    <location>
        <begin position="822"/>
        <end position="839"/>
    </location>
</feature>
<dbReference type="Pfam" id="PF21199">
    <property type="entry name" value="LAMININ_IV_B"/>
    <property type="match status" value="1"/>
</dbReference>
<feature type="domain" description="Laminin EGF-like" evidence="16">
    <location>
        <begin position="1025"/>
        <end position="1087"/>
    </location>
</feature>
<keyword evidence="9 12" id="KW-1015">Disulfide bond</keyword>
<feature type="region of interest" description="Disordered" evidence="14">
    <location>
        <begin position="1642"/>
        <end position="1661"/>
    </location>
</feature>
<feature type="domain" description="Laminin N-terminal" evidence="18">
    <location>
        <begin position="26"/>
        <end position="265"/>
    </location>
</feature>
<feature type="domain" description="Laminin EGF-like" evidence="16">
    <location>
        <begin position="1128"/>
        <end position="1174"/>
    </location>
</feature>
<dbReference type="InterPro" id="IPR002049">
    <property type="entry name" value="LE_dom"/>
</dbReference>
<feature type="disulfide bond" evidence="12">
    <location>
        <begin position="426"/>
        <end position="435"/>
    </location>
</feature>
<proteinExistence type="predicted"/>
<evidence type="ECO:0000259" key="18">
    <source>
        <dbReference type="PROSITE" id="PS51117"/>
    </source>
</evidence>
<dbReference type="PRINTS" id="PR00011">
    <property type="entry name" value="EGFLAMININ"/>
</dbReference>
<feature type="compositionally biased region" description="Basic and acidic residues" evidence="14">
    <location>
        <begin position="1642"/>
        <end position="1655"/>
    </location>
</feature>
<evidence type="ECO:0000256" key="15">
    <source>
        <dbReference type="SAM" id="SignalP"/>
    </source>
</evidence>
<feature type="disulfide bond" evidence="12">
    <location>
        <begin position="363"/>
        <end position="372"/>
    </location>
</feature>
<dbReference type="SMART" id="SM00136">
    <property type="entry name" value="LamNT"/>
    <property type="match status" value="1"/>
</dbReference>
<feature type="domain" description="Laminin EGF-like" evidence="16">
    <location>
        <begin position="820"/>
        <end position="865"/>
    </location>
</feature>
<feature type="disulfide bond" evidence="12">
    <location>
        <begin position="820"/>
        <end position="832"/>
    </location>
</feature>
<name>A0ABM3ZJX3_PANGU</name>
<dbReference type="Pfam" id="PF00055">
    <property type="entry name" value="Laminin_N"/>
    <property type="match status" value="1"/>
</dbReference>
<evidence type="ECO:0000256" key="14">
    <source>
        <dbReference type="SAM" id="MobiDB-lite"/>
    </source>
</evidence>
<gene>
    <name evidence="20" type="primary">LAMB4</name>
</gene>
<evidence type="ECO:0000256" key="7">
    <source>
        <dbReference type="ARBA" id="ARBA00022889"/>
    </source>
</evidence>
<accession>A0ABM3ZJX3</accession>
<keyword evidence="11 12" id="KW-0424">Laminin EGF-like domain</keyword>
<feature type="disulfide bond" evidence="12">
    <location>
        <begin position="885"/>
        <end position="894"/>
    </location>
</feature>
<feature type="disulfide bond" evidence="12">
    <location>
        <begin position="1055"/>
        <end position="1064"/>
    </location>
</feature>
<dbReference type="SUPFAM" id="SSF57196">
    <property type="entry name" value="EGF/Laminin"/>
    <property type="match status" value="12"/>
</dbReference>
<evidence type="ECO:0000256" key="8">
    <source>
        <dbReference type="ARBA" id="ARBA00023054"/>
    </source>
</evidence>
<evidence type="ECO:0000256" key="13">
    <source>
        <dbReference type="SAM" id="Coils"/>
    </source>
</evidence>
<dbReference type="InterPro" id="IPR056860">
    <property type="entry name" value="LAMB4_dom"/>
</dbReference>
<comment type="subcellular location">
    <subcellularLocation>
        <location evidence="1">Secreted</location>
        <location evidence="1">Extracellular space</location>
        <location evidence="1">Extracellular matrix</location>
        <location evidence="1">Basement membrane</location>
    </subcellularLocation>
</comment>
<feature type="domain" description="Laminin EGF-like" evidence="16">
    <location>
        <begin position="333"/>
        <end position="395"/>
    </location>
</feature>
<feature type="disulfide bond" evidence="12">
    <location>
        <begin position="1149"/>
        <end position="1158"/>
    </location>
</feature>
<dbReference type="Gene3D" id="2.10.25.10">
    <property type="entry name" value="Laminin"/>
    <property type="match status" value="11"/>
</dbReference>
<dbReference type="PANTHER" id="PTHR10574">
    <property type="entry name" value="NETRIN/LAMININ-RELATED"/>
    <property type="match status" value="1"/>
</dbReference>
<dbReference type="InterPro" id="IPR050440">
    <property type="entry name" value="Laminin/Netrin_ECM"/>
</dbReference>
<keyword evidence="4 15" id="KW-0732">Signal</keyword>
<dbReference type="PANTHER" id="PTHR10574:SF279">
    <property type="entry name" value="LAMININ SUBUNIT BETA 4"/>
    <property type="match status" value="1"/>
</dbReference>
<feature type="signal peptide" evidence="15">
    <location>
        <begin position="1"/>
        <end position="21"/>
    </location>
</feature>
<keyword evidence="7" id="KW-0130">Cell adhesion</keyword>
<dbReference type="PROSITE" id="PS51116">
    <property type="entry name" value="LAMININ_IVB"/>
    <property type="match status" value="1"/>
</dbReference>
<evidence type="ECO:0000256" key="10">
    <source>
        <dbReference type="ARBA" id="ARBA00023180"/>
    </source>
</evidence>
<feature type="domain" description="Laminin EGF-like" evidence="16">
    <location>
        <begin position="456"/>
        <end position="506"/>
    </location>
</feature>
<comment type="caution">
    <text evidence="12">Lacks conserved residue(s) required for the propagation of feature annotation.</text>
</comment>
<keyword evidence="6" id="KW-0084">Basement membrane</keyword>
<evidence type="ECO:0000256" key="6">
    <source>
        <dbReference type="ARBA" id="ARBA00022869"/>
    </source>
</evidence>
<dbReference type="InterPro" id="IPR056863">
    <property type="entry name" value="LMN_ATRN_NET-like_EGF"/>
</dbReference>
<feature type="coiled-coil region" evidence="13">
    <location>
        <begin position="1429"/>
        <end position="1491"/>
    </location>
</feature>
<evidence type="ECO:0000256" key="9">
    <source>
        <dbReference type="ARBA" id="ARBA00023157"/>
    </source>
</evidence>
<feature type="disulfide bond" evidence="12">
    <location>
        <begin position="478"/>
        <end position="487"/>
    </location>
</feature>
<dbReference type="InterPro" id="IPR056558">
    <property type="entry name" value="LAMB1-4_helical"/>
</dbReference>
<evidence type="ECO:0000256" key="1">
    <source>
        <dbReference type="ARBA" id="ARBA00004302"/>
    </source>
</evidence>
<evidence type="ECO:0000256" key="2">
    <source>
        <dbReference type="ARBA" id="ARBA00022525"/>
    </source>
</evidence>
<feature type="disulfide bond" evidence="12">
    <location>
        <begin position="490"/>
        <end position="504"/>
    </location>
</feature>
<dbReference type="Proteomes" id="UP001652622">
    <property type="component" value="Unplaced"/>
</dbReference>
<evidence type="ECO:0000259" key="16">
    <source>
        <dbReference type="PROSITE" id="PS50027"/>
    </source>
</evidence>
<evidence type="ECO:0000256" key="5">
    <source>
        <dbReference type="ARBA" id="ARBA00022737"/>
    </source>
</evidence>
<feature type="disulfide bond" evidence="12">
    <location>
        <begin position="997"/>
        <end position="1006"/>
    </location>
</feature>
<evidence type="ECO:0000256" key="3">
    <source>
        <dbReference type="ARBA" id="ARBA00022530"/>
    </source>
</evidence>
<dbReference type="Gene3D" id="2.60.120.260">
    <property type="entry name" value="Galactose-binding domain-like"/>
    <property type="match status" value="1"/>
</dbReference>
<dbReference type="RefSeq" id="XP_060548670.1">
    <property type="nucleotide sequence ID" value="XM_060692687.1"/>
</dbReference>
<dbReference type="SMART" id="SM00180">
    <property type="entry name" value="EGF_Lam"/>
    <property type="match status" value="13"/>
</dbReference>
<feature type="disulfide bond" evidence="12">
    <location>
        <begin position="1130"/>
        <end position="1147"/>
    </location>
</feature>
<dbReference type="Gene3D" id="2.170.300.10">
    <property type="entry name" value="Tie2 ligand-binding domain superfamily"/>
    <property type="match status" value="1"/>
</dbReference>
<evidence type="ECO:0000256" key="12">
    <source>
        <dbReference type="PROSITE-ProRule" id="PRU00460"/>
    </source>
</evidence>
<protein>
    <submittedName>
        <fullName evidence="20">Laminin subunit beta-4</fullName>
    </submittedName>
</protein>
<dbReference type="Pfam" id="PF24999">
    <property type="entry name" value="LAMB4"/>
    <property type="match status" value="1"/>
</dbReference>
<dbReference type="GeneID" id="117675226"/>
<feature type="domain" description="Laminin IV type B" evidence="17">
    <location>
        <begin position="546"/>
        <end position="766"/>
    </location>
</feature>
<evidence type="ECO:0000256" key="11">
    <source>
        <dbReference type="ARBA" id="ARBA00023292"/>
    </source>
</evidence>
<dbReference type="PROSITE" id="PS51117">
    <property type="entry name" value="LAMININ_NTER"/>
    <property type="match status" value="1"/>
</dbReference>
<dbReference type="Pfam" id="PF23219">
    <property type="entry name" value="LAMB1"/>
    <property type="match status" value="1"/>
</dbReference>
<sequence>MMGFPLVTLLNFVLLPDLLSSQNSCQQGACHPLVGDLLVGRSQQLTASSTCGLLGPQKYCIVGHLADKKKCFTCDSRHPYHPLFQTNSHFIENVVTHSERDWKKWWQSENGVDHVSIQLDLENMFQFSHLILIFKTFRPAAMLVERSADYGQTWKVYRYFAQNCAAAFPDVPSRPPKSVGDLVCDSKYSDIEPSTEGEVILKVLDPSFEIENSYDPHIQELVAFTNLRINFTKLHTLGDTLLGEKKRNLLGKYYYALYEMVVHGRCMCNGHASHCGPGENLRGDVFHEPGMVHGNCLCEHNTDGLFCERCKDFYNDVPWRPAEGSQENACRKCECNGHSESCHFDMAMYLANNRTSGGVCDDCQHNTTGQHCGRCKPFFYQDPQKAMADPHACVPCDCDPEGTLQNGLCQDHSDPVLGTIAGQCRCKPNVEGVRCDKCKPHYYGINGSDPLGCQACRCHSAGSLPFSVCNPESGKCVCQEFVTGQRCERCLEGYWGLGSHVYGCSPCDCDIGGAYNNSCSSTDGQCDCRSNIVGRQCSEPSLGYFFLPLDYYIYEAEDSTPLLGPLPLNPVSFSRNPALNIVIKEIVPGKPVTWSGLGFVRVRSEAGLRFLINNIPFPMDFNIIVRYEPEASADWRATIVVKTSGPVGSKHCKNRVALEEPRFLDLPSTRRIQLLSTPICLQPKKEYLVDVYFSKTSDPELKSQSSILVDSIGLLPAIASVENLCDQNDLEEFQQYHCVESASEIGPHILPETCTKLIASLSARIHNGAVPCRCHPQGSLNSHCTKLGGQCQCKPNVVGRCCDKCAAGSHSFGPQGCLACECHPQGSVGTLCDQVTGQCSCRSEVAGQRCNQCLVGYFGFPHCRPCACNGFSERCDPQTGACLNCTRFTTGSNCERCLDGYYGNPLGREPCRPCMCPDSPTGKRYFAHSCFQEPRTKRLICKCFVGYSGDRCDECSSGFHGNPSVPAGQCLPCSCNNNTDVADPESCNKDTGECLKCLHNTHGPNCQFCKPGYFGSALLRDCRKCSCNLLGVNPTKCPPGRDFCACDQTTGKCPCSPHVIGEKCDQCAPGFWNMAQRRGCCPCSCHPKRSINNLCDQLTGQCPCKVGYAGRRCDVCAENHYGIDCIECKCDKDGTLTPACDKDTGVCHCRTGVTGKHCDQCARNHNQEFPSCARCHVCFDQWDNIMNLLSRRIQKLLKFAVMLTDKRKTTPGCDFNFRGYENKISDLEKILNSPSLLPEALLDIKRVHDNIKQILSHMLLQPGPLDQIPDFHSIIENLQKDVDNLTESLQKRTEVHRRMNYLQFKDFFSKIKNYHQIMLAADKRINETRTMLVHGGKIRSNAFALLDDLDTQENVTLNHLKTFTISEIENINEKVCGMPGNVSCAMAECGGALCRDSQGNKHCGGPNCDGAYPLSTNTFRKADRTGLLLSNLTNQMQGSQNKIKTIRKMAEDTKEKTLEIHGKLEKSKYQIENERESMKKLIKRLRNFLLEESAPPEDIEKVANYVLAIKMDEGPRELLDLLNNLKSLMTHCEDRTEYTKNLKKRKEEAEKLLKKAQEAEGKTKALTASDKIITHLKEVENTQRKAQDALATFNEKIEETITNISEAENQMKKADTELQAFPGKQSKLADEISSLKTKMERNRIQATDARSKAEEAQTQATASNKELANLEHEYSNLQDKLLTTGFSLEILEKLNWLKKEAEELANETAEKAKRITDLEKKIQDLNQIKQEKADQLKQLEDQVIAIKNEIAEESNRYAICKS</sequence>
<dbReference type="PROSITE" id="PS01248">
    <property type="entry name" value="EGF_LAM_1"/>
    <property type="match status" value="4"/>
</dbReference>
<feature type="disulfide bond" evidence="12">
    <location>
        <begin position="841"/>
        <end position="850"/>
    </location>
</feature>
<feature type="domain" description="Laminin EGF-like" evidence="16">
    <location>
        <begin position="973"/>
        <end position="1024"/>
    </location>
</feature>
<feature type="disulfide bond" evidence="12">
    <location>
        <begin position="897"/>
        <end position="911"/>
    </location>
</feature>